<dbReference type="AlphaFoldDB" id="A0A7S0GEV1"/>
<keyword evidence="1" id="KW-1133">Transmembrane helix</keyword>
<dbReference type="Gene3D" id="3.90.1410.10">
    <property type="entry name" value="set domain protein methyltransferase, domain 1"/>
    <property type="match status" value="1"/>
</dbReference>
<dbReference type="InterPro" id="IPR050600">
    <property type="entry name" value="SETD3_SETD6_MTase"/>
</dbReference>
<dbReference type="EMBL" id="HBEL01026844">
    <property type="protein sequence ID" value="CAD8416237.1"/>
    <property type="molecule type" value="Transcribed_RNA"/>
</dbReference>
<protein>
    <recommendedName>
        <fullName evidence="3">SET domain-containing protein</fullName>
    </recommendedName>
</protein>
<accession>A0A7S0GEV1</accession>
<evidence type="ECO:0008006" key="3">
    <source>
        <dbReference type="Google" id="ProtNLM"/>
    </source>
</evidence>
<keyword evidence="1" id="KW-0812">Transmembrane</keyword>
<reference evidence="2" key="1">
    <citation type="submission" date="2021-01" db="EMBL/GenBank/DDBJ databases">
        <authorList>
            <person name="Corre E."/>
            <person name="Pelletier E."/>
            <person name="Niang G."/>
            <person name="Scheremetjew M."/>
            <person name="Finn R."/>
            <person name="Kale V."/>
            <person name="Holt S."/>
            <person name="Cochrane G."/>
            <person name="Meng A."/>
            <person name="Brown T."/>
            <person name="Cohen L."/>
        </authorList>
    </citation>
    <scope>NUCLEOTIDE SEQUENCE</scope>
    <source>
        <strain evidence="2">CCAP1064/1</strain>
    </source>
</reference>
<dbReference type="PANTHER" id="PTHR13271">
    <property type="entry name" value="UNCHARACTERIZED PUTATIVE METHYLTRANSFERASE"/>
    <property type="match status" value="1"/>
</dbReference>
<evidence type="ECO:0000256" key="1">
    <source>
        <dbReference type="SAM" id="Phobius"/>
    </source>
</evidence>
<evidence type="ECO:0000313" key="2">
    <source>
        <dbReference type="EMBL" id="CAD8416237.1"/>
    </source>
</evidence>
<dbReference type="SUPFAM" id="SSF82199">
    <property type="entry name" value="SET domain"/>
    <property type="match status" value="1"/>
</dbReference>
<proteinExistence type="predicted"/>
<feature type="transmembrane region" description="Helical" evidence="1">
    <location>
        <begin position="45"/>
        <end position="63"/>
    </location>
</feature>
<dbReference type="GO" id="GO:0016279">
    <property type="term" value="F:protein-lysine N-methyltransferase activity"/>
    <property type="evidence" value="ECO:0007669"/>
    <property type="project" value="TreeGrafter"/>
</dbReference>
<sequence length="202" mass="22443">MIKWRSKYDAANGSVTQDQFMWAMEAVHSRAFRGDFGSFRGKGKILKGVLGILSSILLIYVGYDVLVKDYFLDNNAEYLAAVCAIAAIALPLLLNGGMEGNSSAVMLPYIDSANHDKTADSSIEYDPIGDCFTLKIGPECYKKALDSDGEKSKMQVYISYGEKSDDELLLNYGFLENMPDFQTSNDSDIYRKNLASLYNSRN</sequence>
<feature type="transmembrane region" description="Helical" evidence="1">
    <location>
        <begin position="75"/>
        <end position="94"/>
    </location>
</feature>
<dbReference type="InterPro" id="IPR046341">
    <property type="entry name" value="SET_dom_sf"/>
</dbReference>
<gene>
    <name evidence="2" type="ORF">PINE0816_LOCUS12372</name>
</gene>
<organism evidence="2">
    <name type="scientific">Proboscia inermis</name>
    <dbReference type="NCBI Taxonomy" id="420281"/>
    <lineage>
        <taxon>Eukaryota</taxon>
        <taxon>Sar</taxon>
        <taxon>Stramenopiles</taxon>
        <taxon>Ochrophyta</taxon>
        <taxon>Bacillariophyta</taxon>
        <taxon>Coscinodiscophyceae</taxon>
        <taxon>Rhizosoleniophycidae</taxon>
        <taxon>Rhizosoleniales</taxon>
        <taxon>Rhizosoleniaceae</taxon>
        <taxon>Proboscia</taxon>
    </lineage>
</organism>
<name>A0A7S0GEV1_9STRA</name>
<keyword evidence="1" id="KW-0472">Membrane</keyword>